<dbReference type="SUPFAM" id="SSF51182">
    <property type="entry name" value="RmlC-like cupins"/>
    <property type="match status" value="1"/>
</dbReference>
<organism evidence="1 2">
    <name type="scientific">Mesorhizobium japonicum (strain LMG 29417 / CECT 9101 / MAFF 303099)</name>
    <name type="common">Mesorhizobium loti (strain MAFF 303099)</name>
    <dbReference type="NCBI Taxonomy" id="266835"/>
    <lineage>
        <taxon>Bacteria</taxon>
        <taxon>Pseudomonadati</taxon>
        <taxon>Pseudomonadota</taxon>
        <taxon>Alphaproteobacteria</taxon>
        <taxon>Hyphomicrobiales</taxon>
        <taxon>Phyllobacteriaceae</taxon>
        <taxon>Mesorhizobium</taxon>
    </lineage>
</organism>
<dbReference type="Gene3D" id="2.60.120.10">
    <property type="entry name" value="Jelly Rolls"/>
    <property type="match status" value="1"/>
</dbReference>
<reference evidence="1 2" key="1">
    <citation type="journal article" date="2000" name="DNA Res.">
        <title>Complete genome structure of the nitrogen-fixing symbiotic bacterium Mesorhizobium loti.</title>
        <authorList>
            <person name="Kaneko T."/>
            <person name="Nakamura Y."/>
            <person name="Sato S."/>
            <person name="Asamizu E."/>
            <person name="Kato T."/>
            <person name="Sasamoto S."/>
            <person name="Watanabe A."/>
            <person name="Idesawa K."/>
            <person name="Ishikawa A."/>
            <person name="Kawashima K."/>
            <person name="Kimura T."/>
            <person name="Kishida Y."/>
            <person name="Kiyokawa C."/>
            <person name="Kohara M."/>
            <person name="Matsumoto M."/>
            <person name="Matsuno A."/>
            <person name="Mochizuki Y."/>
            <person name="Nakayama S."/>
            <person name="Nakazaki N."/>
            <person name="Shimpo S."/>
            <person name="Sugimoto M."/>
            <person name="Takeuchi C."/>
            <person name="Yamada M."/>
            <person name="Tabata S."/>
        </authorList>
    </citation>
    <scope>NUCLEOTIDE SEQUENCE [LARGE SCALE GENOMIC DNA]</scope>
    <source>
        <strain evidence="2">LMG 29417 / CECT 9101 / MAFF 303099</strain>
    </source>
</reference>
<evidence type="ECO:0000313" key="2">
    <source>
        <dbReference type="Proteomes" id="UP000000552"/>
    </source>
</evidence>
<protein>
    <submittedName>
        <fullName evidence="1">Mll8342 protein</fullName>
    </submittedName>
</protein>
<dbReference type="InterPro" id="IPR011051">
    <property type="entry name" value="RmlC_Cupin_sf"/>
</dbReference>
<dbReference type="InterPro" id="IPR014710">
    <property type="entry name" value="RmlC-like_jellyroll"/>
</dbReference>
<dbReference type="eggNOG" id="COG1917">
    <property type="taxonomic scope" value="Bacteria"/>
</dbReference>
<sequence length="142" mass="15959">MERCQHRAPRRVWEDAMADGGMNVTKFESKSHDNPDEVRSPNKTRVEVVRLPGFTLGRLNMEPGWKWSECVKPVVKTDSCQVSHVGYVVSGTITVKMNDGTQKTFTKGTSYTIPPGHDAWVEGNERFVCIEVMSAEQYAKPA</sequence>
<name>Q983G1_RHILO</name>
<accession>Q983G1</accession>
<dbReference type="KEGG" id="mlo:mll8342"/>
<gene>
    <name evidence="1" type="ordered locus">mll8342</name>
</gene>
<dbReference type="EMBL" id="BA000012">
    <property type="protein sequence ID" value="BAB53920.1"/>
    <property type="molecule type" value="Genomic_DNA"/>
</dbReference>
<dbReference type="HOGENOM" id="CLU_166867_0_0_5"/>
<dbReference type="CDD" id="cd06990">
    <property type="entry name" value="cupin_DUF861"/>
    <property type="match status" value="1"/>
</dbReference>
<evidence type="ECO:0000313" key="1">
    <source>
        <dbReference type="EMBL" id="BAB53920.1"/>
    </source>
</evidence>
<dbReference type="Proteomes" id="UP000000552">
    <property type="component" value="Chromosome"/>
</dbReference>
<dbReference type="AlphaFoldDB" id="Q983G1"/>
<proteinExistence type="predicted"/>